<gene>
    <name evidence="1" type="ORF">Pc16g05980</name>
    <name evidence="1" type="ORF">PCH_Pc16g05980</name>
</gene>
<dbReference type="AlphaFoldDB" id="B6H8N2"/>
<dbReference type="HOGENOM" id="CLU_1372601_0_0_1"/>
<proteinExistence type="predicted"/>
<organism evidence="1 2">
    <name type="scientific">Penicillium rubens (strain ATCC 28089 / DSM 1075 / NRRL 1951 / Wisconsin 54-1255)</name>
    <name type="common">Penicillium chrysogenum</name>
    <dbReference type="NCBI Taxonomy" id="500485"/>
    <lineage>
        <taxon>Eukaryota</taxon>
        <taxon>Fungi</taxon>
        <taxon>Dikarya</taxon>
        <taxon>Ascomycota</taxon>
        <taxon>Pezizomycotina</taxon>
        <taxon>Eurotiomycetes</taxon>
        <taxon>Eurotiomycetidae</taxon>
        <taxon>Eurotiales</taxon>
        <taxon>Aspergillaceae</taxon>
        <taxon>Penicillium</taxon>
        <taxon>Penicillium chrysogenum species complex</taxon>
    </lineage>
</organism>
<name>B6H8N2_PENRW</name>
<sequence length="199" mass="22266">MTLANNGNITVKIHSASDCLRILPIGSSPDPPPIMYPVRRWPSVCGTGTYQVSTKEVGTHAVGATSSRALKTSTTNSPRIISEYNKLVSSLWSRRSIPIQYRVFAINNIRRSFGSSEENETPRHRYLGRKPWSFEKAGSFSPGGRRLETELMLTHVPLGLVVTLASKIKLLRLNKDQVRFAWYTFPLKAHGREVNDVSI</sequence>
<dbReference type="VEuPathDB" id="FungiDB:PCH_Pc16g05980"/>
<reference evidence="1 2" key="1">
    <citation type="journal article" date="2008" name="Nat. Biotechnol.">
        <title>Genome sequencing and analysis of the filamentous fungus Penicillium chrysogenum.</title>
        <authorList>
            <person name="van den Berg M.A."/>
            <person name="Albang R."/>
            <person name="Albermann K."/>
            <person name="Badger J.H."/>
            <person name="Daran J.-M."/>
            <person name="Driessen A.J.M."/>
            <person name="Garcia-Estrada C."/>
            <person name="Fedorova N.D."/>
            <person name="Harris D.M."/>
            <person name="Heijne W.H.M."/>
            <person name="Joardar V.S."/>
            <person name="Kiel J.A.K.W."/>
            <person name="Kovalchuk A."/>
            <person name="Martin J.F."/>
            <person name="Nierman W.C."/>
            <person name="Nijland J.G."/>
            <person name="Pronk J.T."/>
            <person name="Roubos J.A."/>
            <person name="van der Klei I.J."/>
            <person name="van Peij N.N.M.E."/>
            <person name="Veenhuis M."/>
            <person name="von Doehren H."/>
            <person name="Wagner C."/>
            <person name="Wortman J.R."/>
            <person name="Bovenberg R.A.L."/>
        </authorList>
    </citation>
    <scope>NUCLEOTIDE SEQUENCE [LARGE SCALE GENOMIC DNA]</scope>
    <source>
        <strain evidence="2">ATCC 28089 / DSM 1075 / NRRL 1951 / Wisconsin 54-1255</strain>
    </source>
</reference>
<dbReference type="EMBL" id="AM920431">
    <property type="protein sequence ID" value="CAP93268.1"/>
    <property type="molecule type" value="Genomic_DNA"/>
</dbReference>
<dbReference type="Proteomes" id="UP000000724">
    <property type="component" value="Contig Pc00c16"/>
</dbReference>
<accession>B6H8N2</accession>
<evidence type="ECO:0000313" key="1">
    <source>
        <dbReference type="EMBL" id="CAP93268.1"/>
    </source>
</evidence>
<evidence type="ECO:0000313" key="2">
    <source>
        <dbReference type="Proteomes" id="UP000000724"/>
    </source>
</evidence>
<keyword evidence="2" id="KW-1185">Reference proteome</keyword>
<protein>
    <submittedName>
        <fullName evidence="1">Uncharacterized protein</fullName>
    </submittedName>
</protein>